<evidence type="ECO:0000256" key="1">
    <source>
        <dbReference type="SAM" id="SignalP"/>
    </source>
</evidence>
<keyword evidence="3" id="KW-1185">Reference proteome</keyword>
<name>A0ABT4CIS9_9ACTN</name>
<proteinExistence type="predicted"/>
<organism evidence="2 3">
    <name type="scientific">Nocardioides pini</name>
    <dbReference type="NCBI Taxonomy" id="2975053"/>
    <lineage>
        <taxon>Bacteria</taxon>
        <taxon>Bacillati</taxon>
        <taxon>Actinomycetota</taxon>
        <taxon>Actinomycetes</taxon>
        <taxon>Propionibacteriales</taxon>
        <taxon>Nocardioidaceae</taxon>
        <taxon>Nocardioides</taxon>
    </lineage>
</organism>
<evidence type="ECO:0000313" key="2">
    <source>
        <dbReference type="EMBL" id="MCY4727889.1"/>
    </source>
</evidence>
<feature type="signal peptide" evidence="1">
    <location>
        <begin position="1"/>
        <end position="25"/>
    </location>
</feature>
<keyword evidence="1" id="KW-0732">Signal</keyword>
<comment type="caution">
    <text evidence="2">The sequence shown here is derived from an EMBL/GenBank/DDBJ whole genome shotgun (WGS) entry which is preliminary data.</text>
</comment>
<dbReference type="EMBL" id="JAPPUX010000004">
    <property type="protein sequence ID" value="MCY4727889.1"/>
    <property type="molecule type" value="Genomic_DNA"/>
</dbReference>
<accession>A0ABT4CIS9</accession>
<protein>
    <recommendedName>
        <fullName evidence="4">Secreted protein</fullName>
    </recommendedName>
</protein>
<dbReference type="RefSeq" id="WP_268112822.1">
    <property type="nucleotide sequence ID" value="NZ_JAPPUX010000004.1"/>
</dbReference>
<evidence type="ECO:0008006" key="4">
    <source>
        <dbReference type="Google" id="ProtNLM"/>
    </source>
</evidence>
<feature type="chain" id="PRO_5047137046" description="Secreted protein" evidence="1">
    <location>
        <begin position="26"/>
        <end position="204"/>
    </location>
</feature>
<sequence length="204" mass="22063">MTRLATSLLAVLLPTALLLPAAAHAEEVVTEDPAADVVALGPTEQGGGDLDNLLPAPENLTADVVRTTVDHRASRLRVRLDLRDLGRSRTYFAVLEVRTPDGRFEVETENLGRRPEVDMTRRSRAIECRRLRAVGDQASSRVTVTIPTSCLGDPRWVQVGAGVATVETVTSVDGAEEMVVLADDAHRSGEVRERIALGPKVRRG</sequence>
<evidence type="ECO:0000313" key="3">
    <source>
        <dbReference type="Proteomes" id="UP001074726"/>
    </source>
</evidence>
<reference evidence="2" key="1">
    <citation type="submission" date="2022-08" db="EMBL/GenBank/DDBJ databases">
        <title>Genome sequencing of Nocardioides sp. STR2.</title>
        <authorList>
            <person name="So Y."/>
        </authorList>
    </citation>
    <scope>NUCLEOTIDE SEQUENCE</scope>
    <source>
        <strain evidence="2">STR2</strain>
    </source>
</reference>
<dbReference type="Proteomes" id="UP001074726">
    <property type="component" value="Unassembled WGS sequence"/>
</dbReference>
<gene>
    <name evidence="2" type="ORF">NYO98_16505</name>
</gene>